<keyword evidence="2" id="KW-1185">Reference proteome</keyword>
<proteinExistence type="predicted"/>
<reference evidence="1" key="1">
    <citation type="submission" date="2020-03" db="EMBL/GenBank/DDBJ databases">
        <authorList>
            <person name="Weist P."/>
        </authorList>
    </citation>
    <scope>NUCLEOTIDE SEQUENCE</scope>
</reference>
<dbReference type="EMBL" id="CADEAL010000112">
    <property type="protein sequence ID" value="CAB1414535.1"/>
    <property type="molecule type" value="Genomic_DNA"/>
</dbReference>
<accession>A0A9N7TK61</accession>
<dbReference type="Proteomes" id="UP001153269">
    <property type="component" value="Unassembled WGS sequence"/>
</dbReference>
<dbReference type="AlphaFoldDB" id="A0A9N7TK61"/>
<evidence type="ECO:0000313" key="1">
    <source>
        <dbReference type="EMBL" id="CAB1414535.1"/>
    </source>
</evidence>
<comment type="caution">
    <text evidence="1">The sequence shown here is derived from an EMBL/GenBank/DDBJ whole genome shotgun (WGS) entry which is preliminary data.</text>
</comment>
<organism evidence="1 2">
    <name type="scientific">Pleuronectes platessa</name>
    <name type="common">European plaice</name>
    <dbReference type="NCBI Taxonomy" id="8262"/>
    <lineage>
        <taxon>Eukaryota</taxon>
        <taxon>Metazoa</taxon>
        <taxon>Chordata</taxon>
        <taxon>Craniata</taxon>
        <taxon>Vertebrata</taxon>
        <taxon>Euteleostomi</taxon>
        <taxon>Actinopterygii</taxon>
        <taxon>Neopterygii</taxon>
        <taxon>Teleostei</taxon>
        <taxon>Neoteleostei</taxon>
        <taxon>Acanthomorphata</taxon>
        <taxon>Carangaria</taxon>
        <taxon>Pleuronectiformes</taxon>
        <taxon>Pleuronectoidei</taxon>
        <taxon>Pleuronectidae</taxon>
        <taxon>Pleuronectes</taxon>
    </lineage>
</organism>
<gene>
    <name evidence="1" type="ORF">PLEPLA_LOCUS2244</name>
</gene>
<name>A0A9N7TK61_PLEPL</name>
<sequence>MAPLCGRPSLQRWHTADIELELYWDGWSGILAACYEPLCDLSGPQGTAGKAFTWRLVKPFWAPSDQLGLTAAEVLFSNTLDAELPRARHLGNGQWSSAVEAGRLLCGRSSRTEEQSRA</sequence>
<evidence type="ECO:0000313" key="2">
    <source>
        <dbReference type="Proteomes" id="UP001153269"/>
    </source>
</evidence>
<protein>
    <submittedName>
        <fullName evidence="1">Uncharacterized protein</fullName>
    </submittedName>
</protein>